<dbReference type="Proteomes" id="UP001056120">
    <property type="component" value="Linkage Group LG13"/>
</dbReference>
<comment type="caution">
    <text evidence="1">The sequence shown here is derived from an EMBL/GenBank/DDBJ whole genome shotgun (WGS) entry which is preliminary data.</text>
</comment>
<name>A0ACB9GX12_9ASTR</name>
<reference evidence="1 2" key="2">
    <citation type="journal article" date="2022" name="Mol. Ecol. Resour.">
        <title>The genomes of chicory, endive, great burdock and yacon provide insights into Asteraceae paleo-polyploidization history and plant inulin production.</title>
        <authorList>
            <person name="Fan W."/>
            <person name="Wang S."/>
            <person name="Wang H."/>
            <person name="Wang A."/>
            <person name="Jiang F."/>
            <person name="Liu H."/>
            <person name="Zhao H."/>
            <person name="Xu D."/>
            <person name="Zhang Y."/>
        </authorList>
    </citation>
    <scope>NUCLEOTIDE SEQUENCE [LARGE SCALE GENOMIC DNA]</scope>
    <source>
        <strain evidence="2">cv. Yunnan</strain>
        <tissue evidence="1">Leaves</tissue>
    </source>
</reference>
<evidence type="ECO:0000313" key="2">
    <source>
        <dbReference type="Proteomes" id="UP001056120"/>
    </source>
</evidence>
<keyword evidence="2" id="KW-1185">Reference proteome</keyword>
<protein>
    <submittedName>
        <fullName evidence="1">Uncharacterized protein</fullName>
    </submittedName>
</protein>
<organism evidence="1 2">
    <name type="scientific">Smallanthus sonchifolius</name>
    <dbReference type="NCBI Taxonomy" id="185202"/>
    <lineage>
        <taxon>Eukaryota</taxon>
        <taxon>Viridiplantae</taxon>
        <taxon>Streptophyta</taxon>
        <taxon>Embryophyta</taxon>
        <taxon>Tracheophyta</taxon>
        <taxon>Spermatophyta</taxon>
        <taxon>Magnoliopsida</taxon>
        <taxon>eudicotyledons</taxon>
        <taxon>Gunneridae</taxon>
        <taxon>Pentapetalae</taxon>
        <taxon>asterids</taxon>
        <taxon>campanulids</taxon>
        <taxon>Asterales</taxon>
        <taxon>Asteraceae</taxon>
        <taxon>Asteroideae</taxon>
        <taxon>Heliantheae alliance</taxon>
        <taxon>Millerieae</taxon>
        <taxon>Smallanthus</taxon>
    </lineage>
</organism>
<accession>A0ACB9GX12</accession>
<reference evidence="2" key="1">
    <citation type="journal article" date="2022" name="Mol. Ecol. Resour.">
        <title>The genomes of chicory, endive, great burdock and yacon provide insights into Asteraceae palaeo-polyploidization history and plant inulin production.</title>
        <authorList>
            <person name="Fan W."/>
            <person name="Wang S."/>
            <person name="Wang H."/>
            <person name="Wang A."/>
            <person name="Jiang F."/>
            <person name="Liu H."/>
            <person name="Zhao H."/>
            <person name="Xu D."/>
            <person name="Zhang Y."/>
        </authorList>
    </citation>
    <scope>NUCLEOTIDE SEQUENCE [LARGE SCALE GENOMIC DNA]</scope>
    <source>
        <strain evidence="2">cv. Yunnan</strain>
    </source>
</reference>
<evidence type="ECO:0000313" key="1">
    <source>
        <dbReference type="EMBL" id="KAI3787645.1"/>
    </source>
</evidence>
<dbReference type="EMBL" id="CM042030">
    <property type="protein sequence ID" value="KAI3787645.1"/>
    <property type="molecule type" value="Genomic_DNA"/>
</dbReference>
<proteinExistence type="predicted"/>
<sequence length="130" mass="14704">MHNAIISQLQFISQEINNIQEIYSECGGATDAIGEGLIWKSWGNVYQYCDNDGADMLLARISSSCYCAVHAPQPLQINGYWFFIWLRCTIVLRRLLFSVLEADLSHVPLYLYAVLDKSAGKKNTTLKILL</sequence>
<gene>
    <name evidence="1" type="ORF">L1987_42253</name>
</gene>